<name>A4BDT6_9GAMM</name>
<dbReference type="EMBL" id="AAOE01000008">
    <property type="protein sequence ID" value="EAR09695.1"/>
    <property type="molecule type" value="Genomic_DNA"/>
</dbReference>
<reference evidence="1 2" key="1">
    <citation type="submission" date="2006-02" db="EMBL/GenBank/DDBJ databases">
        <authorList>
            <person name="Pinhassi J."/>
            <person name="Pedros-Alio C."/>
            <person name="Ferriera S."/>
            <person name="Johnson J."/>
            <person name="Kravitz S."/>
            <person name="Halpern A."/>
            <person name="Remington K."/>
            <person name="Beeson K."/>
            <person name="Tran B."/>
            <person name="Rogers Y.-H."/>
            <person name="Friedman R."/>
            <person name="Venter J.C."/>
        </authorList>
    </citation>
    <scope>NUCLEOTIDE SEQUENCE [LARGE SCALE GENOMIC DNA]</scope>
    <source>
        <strain evidence="1 2">MED297</strain>
    </source>
</reference>
<accession>A4BDT6</accession>
<dbReference type="AlphaFoldDB" id="A4BDT6"/>
<organism evidence="1 2">
    <name type="scientific">Reinekea blandensis MED297</name>
    <dbReference type="NCBI Taxonomy" id="314283"/>
    <lineage>
        <taxon>Bacteria</taxon>
        <taxon>Pseudomonadati</taxon>
        <taxon>Pseudomonadota</taxon>
        <taxon>Gammaproteobacteria</taxon>
        <taxon>Oceanospirillales</taxon>
        <taxon>Saccharospirillaceae</taxon>
        <taxon>Reinekea</taxon>
    </lineage>
</organism>
<comment type="caution">
    <text evidence="1">The sequence shown here is derived from an EMBL/GenBank/DDBJ whole genome shotgun (WGS) entry which is preliminary data.</text>
</comment>
<evidence type="ECO:0000313" key="2">
    <source>
        <dbReference type="Proteomes" id="UP000005953"/>
    </source>
</evidence>
<dbReference type="Proteomes" id="UP000005953">
    <property type="component" value="Unassembled WGS sequence"/>
</dbReference>
<sequence length="169" mass="19448">MYPIIEMPITIEEFSNHPNWKKSTSNAFCNWYKEVTLDRIEMLKSYSAININFHSQDMLVELADLLLEFKDTDEFKKKGIDSDDLVILTFDVGCVITQFFIKIFDDLELKPGLGPRNSDIKNLPTLYGFPTGAIYPCITGPINIRDRLFDDEDNSIILKAYQLRSGPIK</sequence>
<keyword evidence="2" id="KW-1185">Reference proteome</keyword>
<proteinExistence type="predicted"/>
<dbReference type="HOGENOM" id="CLU_1577240_0_0_6"/>
<evidence type="ECO:0000313" key="1">
    <source>
        <dbReference type="EMBL" id="EAR09695.1"/>
    </source>
</evidence>
<protein>
    <submittedName>
        <fullName evidence="1">Uncharacterized protein</fullName>
    </submittedName>
</protein>
<gene>
    <name evidence="1" type="ORF">MED297_16089</name>
</gene>
<dbReference type="RefSeq" id="WP_008043435.1">
    <property type="nucleotide sequence ID" value="NZ_CH724150.1"/>
</dbReference>